<dbReference type="Pfam" id="PF15566">
    <property type="entry name" value="Imm32"/>
    <property type="match status" value="1"/>
</dbReference>
<dbReference type="RefSeq" id="WP_120722340.1">
    <property type="nucleotide sequence ID" value="NZ_CP032698.1"/>
</dbReference>
<name>A0A387HCR9_9ACTN</name>
<gene>
    <name evidence="1" type="ORF">DWB77_03787</name>
</gene>
<dbReference type="OrthoDB" id="3387727at2"/>
<evidence type="ECO:0000313" key="1">
    <source>
        <dbReference type="EMBL" id="AYG81626.1"/>
    </source>
</evidence>
<accession>A0A387HCR9</accession>
<dbReference type="AlphaFoldDB" id="A0A387HCR9"/>
<keyword evidence="2" id="KW-1185">Reference proteome</keyword>
<protein>
    <submittedName>
        <fullName evidence="1">Uncharacterized protein</fullName>
    </submittedName>
</protein>
<dbReference type="KEGG" id="shun:DWB77_03787"/>
<proteinExistence type="predicted"/>
<evidence type="ECO:0000313" key="2">
    <source>
        <dbReference type="Proteomes" id="UP000271554"/>
    </source>
</evidence>
<dbReference type="Proteomes" id="UP000271554">
    <property type="component" value="Chromosome"/>
</dbReference>
<dbReference type="InterPro" id="IPR029083">
    <property type="entry name" value="Imm32"/>
</dbReference>
<dbReference type="EMBL" id="CP032698">
    <property type="protein sequence ID" value="AYG81626.1"/>
    <property type="molecule type" value="Genomic_DNA"/>
</dbReference>
<sequence>MDEPRIRLYGSADEVTIAANAAGLRELAERLMALADPELRDGYHQHLDAGINLEEGSINLILERDDKVW</sequence>
<reference evidence="1 2" key="1">
    <citation type="submission" date="2018-10" db="EMBL/GenBank/DDBJ databases">
        <title>Relationship between Morphology and Antimicrobial Activity in Streptomyces.</title>
        <authorList>
            <person name="Kang H.J."/>
            <person name="Kim S.B."/>
        </authorList>
    </citation>
    <scope>NUCLEOTIDE SEQUENCE [LARGE SCALE GENOMIC DNA]</scope>
    <source>
        <strain evidence="1 2">BH38</strain>
    </source>
</reference>
<organism evidence="1 2">
    <name type="scientific">Streptomyces hundungensis</name>
    <dbReference type="NCBI Taxonomy" id="1077946"/>
    <lineage>
        <taxon>Bacteria</taxon>
        <taxon>Bacillati</taxon>
        <taxon>Actinomycetota</taxon>
        <taxon>Actinomycetes</taxon>
        <taxon>Kitasatosporales</taxon>
        <taxon>Streptomycetaceae</taxon>
        <taxon>Streptomyces</taxon>
    </lineage>
</organism>